<dbReference type="Pfam" id="PF14223">
    <property type="entry name" value="Retrotran_gag_2"/>
    <property type="match status" value="1"/>
</dbReference>
<feature type="non-terminal residue" evidence="2">
    <location>
        <position position="199"/>
    </location>
</feature>
<feature type="compositionally biased region" description="Basic and acidic residues" evidence="1">
    <location>
        <begin position="12"/>
        <end position="27"/>
    </location>
</feature>
<feature type="region of interest" description="Disordered" evidence="1">
    <location>
        <begin position="1"/>
        <end position="27"/>
    </location>
</feature>
<proteinExistence type="predicted"/>
<gene>
    <name evidence="2" type="ORF">ILUMI_08821</name>
</gene>
<keyword evidence="3" id="KW-1185">Reference proteome</keyword>
<reference evidence="2" key="1">
    <citation type="submission" date="2019-08" db="EMBL/GenBank/DDBJ databases">
        <title>The genome of the North American firefly Photinus pyralis.</title>
        <authorList>
            <consortium name="Photinus pyralis genome working group"/>
            <person name="Fallon T.R."/>
            <person name="Sander Lower S.E."/>
            <person name="Weng J.-K."/>
        </authorList>
    </citation>
    <scope>NUCLEOTIDE SEQUENCE</scope>
    <source>
        <strain evidence="2">TRF0915ILg1</strain>
        <tissue evidence="2">Whole body</tissue>
    </source>
</reference>
<sequence>PSKKQKASSSPESEKVVLDNSKKEEEERLSDYENECVGCREDFRKTKNSVYFVQTLTAFRMQILLEEMDLAQFIEEPYTDVVEFDEKKEGETAEEKTEREISSIREKKTENFDKSIRDLRSTGATLEETNIVCHLLLTMPNEYEVAVTALETLSKEDLTINFVKNRLLEEELKRRSTGVTKKKDDSFNTMAFPSTRKFS</sequence>
<evidence type="ECO:0000313" key="2">
    <source>
        <dbReference type="EMBL" id="KAF2897353.1"/>
    </source>
</evidence>
<feature type="region of interest" description="Disordered" evidence="1">
    <location>
        <begin position="178"/>
        <end position="199"/>
    </location>
</feature>
<accession>A0A8K0D0Y3</accession>
<dbReference type="OrthoDB" id="6779891at2759"/>
<comment type="caution">
    <text evidence="2">The sequence shown here is derived from an EMBL/GenBank/DDBJ whole genome shotgun (WGS) entry which is preliminary data.</text>
</comment>
<dbReference type="Proteomes" id="UP000801492">
    <property type="component" value="Unassembled WGS sequence"/>
</dbReference>
<evidence type="ECO:0000313" key="3">
    <source>
        <dbReference type="Proteomes" id="UP000801492"/>
    </source>
</evidence>
<dbReference type="EMBL" id="VTPC01004262">
    <property type="protein sequence ID" value="KAF2897353.1"/>
    <property type="molecule type" value="Genomic_DNA"/>
</dbReference>
<protein>
    <submittedName>
        <fullName evidence="2">Uncharacterized protein</fullName>
    </submittedName>
</protein>
<evidence type="ECO:0000256" key="1">
    <source>
        <dbReference type="SAM" id="MobiDB-lite"/>
    </source>
</evidence>
<name>A0A8K0D0Y3_IGNLU</name>
<organism evidence="2 3">
    <name type="scientific">Ignelater luminosus</name>
    <name type="common">Cucubano</name>
    <name type="synonym">Pyrophorus luminosus</name>
    <dbReference type="NCBI Taxonomy" id="2038154"/>
    <lineage>
        <taxon>Eukaryota</taxon>
        <taxon>Metazoa</taxon>
        <taxon>Ecdysozoa</taxon>
        <taxon>Arthropoda</taxon>
        <taxon>Hexapoda</taxon>
        <taxon>Insecta</taxon>
        <taxon>Pterygota</taxon>
        <taxon>Neoptera</taxon>
        <taxon>Endopterygota</taxon>
        <taxon>Coleoptera</taxon>
        <taxon>Polyphaga</taxon>
        <taxon>Elateriformia</taxon>
        <taxon>Elateroidea</taxon>
        <taxon>Elateridae</taxon>
        <taxon>Agrypninae</taxon>
        <taxon>Pyrophorini</taxon>
        <taxon>Ignelater</taxon>
    </lineage>
</organism>
<dbReference type="AlphaFoldDB" id="A0A8K0D0Y3"/>
<feature type="compositionally biased region" description="Polar residues" evidence="1">
    <location>
        <begin position="187"/>
        <end position="199"/>
    </location>
</feature>